<evidence type="ECO:0000256" key="1">
    <source>
        <dbReference type="ARBA" id="ARBA00008779"/>
    </source>
</evidence>
<evidence type="ECO:0000313" key="8">
    <source>
        <dbReference type="Proteomes" id="UP001348817"/>
    </source>
</evidence>
<dbReference type="SUPFAM" id="SSF53649">
    <property type="entry name" value="Alkaline phosphatase-like"/>
    <property type="match status" value="1"/>
</dbReference>
<feature type="domain" description="F5/8 type C" evidence="5">
    <location>
        <begin position="487"/>
        <end position="588"/>
    </location>
</feature>
<dbReference type="Gene3D" id="3.30.1120.10">
    <property type="match status" value="1"/>
</dbReference>
<geneLocation type="plasmid" evidence="7 8">
    <name>pFA4</name>
</geneLocation>
<dbReference type="InterPro" id="IPR017850">
    <property type="entry name" value="Alkaline_phosphatase_core_sf"/>
</dbReference>
<keyword evidence="2" id="KW-0479">Metal-binding</keyword>
<evidence type="ECO:0000313" key="7">
    <source>
        <dbReference type="EMBL" id="BDD12491.1"/>
    </source>
</evidence>
<dbReference type="PROSITE" id="PS00149">
    <property type="entry name" value="SULFATASE_2"/>
    <property type="match status" value="1"/>
</dbReference>
<evidence type="ECO:0008006" key="9">
    <source>
        <dbReference type="Google" id="ProtNLM"/>
    </source>
</evidence>
<dbReference type="Gene3D" id="3.40.720.10">
    <property type="entry name" value="Alkaline Phosphatase, subunit A"/>
    <property type="match status" value="1"/>
</dbReference>
<comment type="similarity">
    <text evidence="1">Belongs to the sulfatase family.</text>
</comment>
<sequence>MAVLLSLLNFKDAEAQKKEKPNVIIIYTDDQGTLDLGCYGAKDLATPNIDRIARDGIRFTQGYVAASLCAPSRASLLTGKTPLDAGVDGNVSSMEGHAGMPASEYTMAEMMRDVGYATGHVGKWHLGYTKETMPNGQGFDYSFGHMGGCIDNYSHFFYWSGPNRHDLWRNGKEVFYDGQFFGDLMVDEVNNFVKQNRKKPFFMYWAINMPHYPYQPTEKWRKHYKDMPMPRRDYAAFVSTLDERIGKVLDYLEKAGLRENTIVIFQSDHGHSAEVRAFNGGGWSGPYRGAKTSLFEGGIRVPTIISWPAKLAKGETRDQMTVNTDWMPTLASLCDIDLPEAGRVGKDISPVLFDKTAQSPHDRFHWELGAQWAVREGDWKLVGNPKDPTAPESLDEEKDRLFLVNLADDISEKKNLASARPDIVGRLKKVHLELGVAKDMPDAKVREPKKHLAYSVPVESATPPSRKYAGMSGKWTLTDGILAFPNTGDKAWQGYEASDLEATFDLGEIKKVDEMRIGFLADYEQWVFPPKSVQVEISEDGKSYKTFGKTLKTDTEAPRSIKRVNIPLKGKARYMRIRIESQKLCPKWHKGSGNPAWMFVDEIELE</sequence>
<reference evidence="7 8" key="1">
    <citation type="submission" date="2021-12" db="EMBL/GenBank/DDBJ databases">
        <title>Genome sequencing of bacteria with rrn-lacking chromosome and rrn-plasmid.</title>
        <authorList>
            <person name="Anda M."/>
            <person name="Iwasaki W."/>
        </authorList>
    </citation>
    <scope>NUCLEOTIDE SEQUENCE [LARGE SCALE GENOMIC DNA]</scope>
    <source>
        <strain evidence="7 8">DSM 100852</strain>
        <plasmid evidence="7 8">pFA4</plasmid>
    </source>
</reference>
<dbReference type="InterPro" id="IPR000421">
    <property type="entry name" value="FA58C"/>
</dbReference>
<keyword evidence="3" id="KW-0378">Hydrolase</keyword>
<dbReference type="PROSITE" id="PS00523">
    <property type="entry name" value="SULFATASE_1"/>
    <property type="match status" value="1"/>
</dbReference>
<accession>A0AAU9DHB0</accession>
<dbReference type="Pfam" id="PF00754">
    <property type="entry name" value="F5_F8_type_C"/>
    <property type="match status" value="1"/>
</dbReference>
<evidence type="ECO:0000259" key="5">
    <source>
        <dbReference type="Pfam" id="PF00754"/>
    </source>
</evidence>
<keyword evidence="8" id="KW-1185">Reference proteome</keyword>
<dbReference type="SUPFAM" id="SSF49785">
    <property type="entry name" value="Galactose-binding domain-like"/>
    <property type="match status" value="1"/>
</dbReference>
<proteinExistence type="inferred from homology"/>
<dbReference type="InterPro" id="IPR050738">
    <property type="entry name" value="Sulfatase"/>
</dbReference>
<dbReference type="EMBL" id="AP025318">
    <property type="protein sequence ID" value="BDD12491.1"/>
    <property type="molecule type" value="Genomic_DNA"/>
</dbReference>
<gene>
    <name evidence="7" type="ORF">FUAX_49230</name>
</gene>
<dbReference type="PANTHER" id="PTHR42693">
    <property type="entry name" value="ARYLSULFATASE FAMILY MEMBER"/>
    <property type="match status" value="1"/>
</dbReference>
<protein>
    <recommendedName>
        <fullName evidence="9">Sulfatase</fullName>
    </recommendedName>
</protein>
<feature type="domain" description="Sulfatase N-terminal" evidence="6">
    <location>
        <begin position="21"/>
        <end position="335"/>
    </location>
</feature>
<organism evidence="7 8">
    <name type="scientific">Fulvitalea axinellae</name>
    <dbReference type="NCBI Taxonomy" id="1182444"/>
    <lineage>
        <taxon>Bacteria</taxon>
        <taxon>Pseudomonadati</taxon>
        <taxon>Bacteroidota</taxon>
        <taxon>Cytophagia</taxon>
        <taxon>Cytophagales</taxon>
        <taxon>Persicobacteraceae</taxon>
        <taxon>Fulvitalea</taxon>
    </lineage>
</organism>
<dbReference type="Gene3D" id="2.60.120.260">
    <property type="entry name" value="Galactose-binding domain-like"/>
    <property type="match status" value="1"/>
</dbReference>
<dbReference type="Pfam" id="PF00884">
    <property type="entry name" value="Sulfatase"/>
    <property type="match status" value="1"/>
</dbReference>
<keyword evidence="7" id="KW-0614">Plasmid</keyword>
<evidence type="ECO:0000256" key="3">
    <source>
        <dbReference type="ARBA" id="ARBA00022801"/>
    </source>
</evidence>
<dbReference type="Proteomes" id="UP001348817">
    <property type="component" value="Plasmid pFA4"/>
</dbReference>
<dbReference type="GO" id="GO:0046872">
    <property type="term" value="F:metal ion binding"/>
    <property type="evidence" value="ECO:0007669"/>
    <property type="project" value="UniProtKB-KW"/>
</dbReference>
<dbReference type="AlphaFoldDB" id="A0AAU9DHB0"/>
<evidence type="ECO:0000256" key="4">
    <source>
        <dbReference type="ARBA" id="ARBA00022837"/>
    </source>
</evidence>
<dbReference type="InterPro" id="IPR000917">
    <property type="entry name" value="Sulfatase_N"/>
</dbReference>
<dbReference type="InterPro" id="IPR008979">
    <property type="entry name" value="Galactose-bd-like_sf"/>
</dbReference>
<dbReference type="PANTHER" id="PTHR42693:SF33">
    <property type="entry name" value="ARYLSULFATASE"/>
    <property type="match status" value="1"/>
</dbReference>
<dbReference type="InterPro" id="IPR024607">
    <property type="entry name" value="Sulfatase_CS"/>
</dbReference>
<dbReference type="GO" id="GO:0004065">
    <property type="term" value="F:arylsulfatase activity"/>
    <property type="evidence" value="ECO:0007669"/>
    <property type="project" value="TreeGrafter"/>
</dbReference>
<evidence type="ECO:0000256" key="2">
    <source>
        <dbReference type="ARBA" id="ARBA00022723"/>
    </source>
</evidence>
<name>A0AAU9DHB0_9BACT</name>
<dbReference type="KEGG" id="fax:FUAX_49230"/>
<keyword evidence="4" id="KW-0106">Calcium</keyword>
<evidence type="ECO:0000259" key="6">
    <source>
        <dbReference type="Pfam" id="PF00884"/>
    </source>
</evidence>